<feature type="region of interest" description="Disordered" evidence="1">
    <location>
        <begin position="192"/>
        <end position="257"/>
    </location>
</feature>
<dbReference type="AlphaFoldDB" id="A0AAV4IDM7"/>
<evidence type="ECO:0000256" key="2">
    <source>
        <dbReference type="SAM" id="SignalP"/>
    </source>
</evidence>
<evidence type="ECO:0000256" key="1">
    <source>
        <dbReference type="SAM" id="MobiDB-lite"/>
    </source>
</evidence>
<gene>
    <name evidence="3" type="ORF">ElyMa_001255900</name>
</gene>
<feature type="compositionally biased region" description="Basic residues" evidence="1">
    <location>
        <begin position="89"/>
        <end position="102"/>
    </location>
</feature>
<feature type="region of interest" description="Disordered" evidence="1">
    <location>
        <begin position="67"/>
        <end position="148"/>
    </location>
</feature>
<feature type="chain" id="PRO_5043719216" evidence="2">
    <location>
        <begin position="23"/>
        <end position="257"/>
    </location>
</feature>
<keyword evidence="4" id="KW-1185">Reference proteome</keyword>
<feature type="compositionally biased region" description="Polar residues" evidence="1">
    <location>
        <begin position="106"/>
        <end position="126"/>
    </location>
</feature>
<proteinExistence type="predicted"/>
<name>A0AAV4IDM7_9GAST</name>
<comment type="caution">
    <text evidence="3">The sequence shown here is derived from an EMBL/GenBank/DDBJ whole genome shotgun (WGS) entry which is preliminary data.</text>
</comment>
<feature type="signal peptide" evidence="2">
    <location>
        <begin position="1"/>
        <end position="22"/>
    </location>
</feature>
<evidence type="ECO:0000313" key="3">
    <source>
        <dbReference type="EMBL" id="GFS07704.1"/>
    </source>
</evidence>
<dbReference type="EMBL" id="BMAT01002476">
    <property type="protein sequence ID" value="GFS07704.1"/>
    <property type="molecule type" value="Genomic_DNA"/>
</dbReference>
<accession>A0AAV4IDM7</accession>
<keyword evidence="2" id="KW-0732">Signal</keyword>
<protein>
    <submittedName>
        <fullName evidence="3">Uncharacterized protein</fullName>
    </submittedName>
</protein>
<feature type="compositionally biased region" description="Low complexity" evidence="1">
    <location>
        <begin position="76"/>
        <end position="87"/>
    </location>
</feature>
<dbReference type="Proteomes" id="UP000762676">
    <property type="component" value="Unassembled WGS sequence"/>
</dbReference>
<organism evidence="3 4">
    <name type="scientific">Elysia marginata</name>
    <dbReference type="NCBI Taxonomy" id="1093978"/>
    <lineage>
        <taxon>Eukaryota</taxon>
        <taxon>Metazoa</taxon>
        <taxon>Spiralia</taxon>
        <taxon>Lophotrochozoa</taxon>
        <taxon>Mollusca</taxon>
        <taxon>Gastropoda</taxon>
        <taxon>Heterobranchia</taxon>
        <taxon>Euthyneura</taxon>
        <taxon>Panpulmonata</taxon>
        <taxon>Sacoglossa</taxon>
        <taxon>Placobranchoidea</taxon>
        <taxon>Plakobranchidae</taxon>
        <taxon>Elysia</taxon>
    </lineage>
</organism>
<reference evidence="3 4" key="1">
    <citation type="journal article" date="2021" name="Elife">
        <title>Chloroplast acquisition without the gene transfer in kleptoplastic sea slugs, Plakobranchus ocellatus.</title>
        <authorList>
            <person name="Maeda T."/>
            <person name="Takahashi S."/>
            <person name="Yoshida T."/>
            <person name="Shimamura S."/>
            <person name="Takaki Y."/>
            <person name="Nagai Y."/>
            <person name="Toyoda A."/>
            <person name="Suzuki Y."/>
            <person name="Arimoto A."/>
            <person name="Ishii H."/>
            <person name="Satoh N."/>
            <person name="Nishiyama T."/>
            <person name="Hasebe M."/>
            <person name="Maruyama T."/>
            <person name="Minagawa J."/>
            <person name="Obokata J."/>
            <person name="Shigenobu S."/>
        </authorList>
    </citation>
    <scope>NUCLEOTIDE SEQUENCE [LARGE SCALE GENOMIC DNA]</scope>
</reference>
<sequence>MAVLSVRAVVLYLFLLLKTVLGDTSTLPPVLQDQDNTGVFTDLNKIKAILGSNLEIHKNGNGQVIGFEPREPDIAPSSVSPPSSSFSIVKKRHNRRRKKNYKKGASFTQESFLPQTSPDPSQTQSDAAEGDTPEPSIAPSQVPPNPYTFLKGLRKCNWPGRKNSGKKVLFLKHAGFLKKVITKKVEDVAPGKDDVSVCCSTNNNDSNNNNDEDKHGIYNDGDENEDDDYDDDKDGDDDHDYDDDDDDDNDETTKTRV</sequence>
<feature type="compositionally biased region" description="Acidic residues" evidence="1">
    <location>
        <begin position="220"/>
        <end position="250"/>
    </location>
</feature>
<evidence type="ECO:0000313" key="4">
    <source>
        <dbReference type="Proteomes" id="UP000762676"/>
    </source>
</evidence>